<feature type="domain" description="VWFA" evidence="11">
    <location>
        <begin position="886"/>
        <end position="1068"/>
    </location>
</feature>
<proteinExistence type="predicted"/>
<dbReference type="PANTHER" id="PTHR24020:SF84">
    <property type="entry name" value="VWFA DOMAIN-CONTAINING PROTEIN"/>
    <property type="match status" value="1"/>
</dbReference>
<feature type="chain" id="PRO_5042052749" evidence="9">
    <location>
        <begin position="25"/>
        <end position="1299"/>
    </location>
</feature>
<gene>
    <name evidence="12" type="ORF">LSH36_47g02029</name>
</gene>
<dbReference type="InterPro" id="IPR050525">
    <property type="entry name" value="ECM_Assembly_Org"/>
</dbReference>
<feature type="domain" description="EGF-like" evidence="10">
    <location>
        <begin position="1075"/>
        <end position="1111"/>
    </location>
</feature>
<comment type="caution">
    <text evidence="8">Lacks conserved residue(s) required for the propagation of feature annotation.</text>
</comment>
<dbReference type="Pfam" id="PF00092">
    <property type="entry name" value="VWA"/>
    <property type="match status" value="6"/>
</dbReference>
<feature type="disulfide bond" evidence="8">
    <location>
        <begin position="868"/>
        <end position="877"/>
    </location>
</feature>
<dbReference type="InterPro" id="IPR036465">
    <property type="entry name" value="vWFA_dom_sf"/>
</dbReference>
<evidence type="ECO:0000256" key="3">
    <source>
        <dbReference type="ARBA" id="ARBA00022536"/>
    </source>
</evidence>
<name>A0AAD9K7U8_9ANNE</name>
<dbReference type="InterPro" id="IPR001881">
    <property type="entry name" value="EGF-like_Ca-bd_dom"/>
</dbReference>
<dbReference type="InterPro" id="IPR018097">
    <property type="entry name" value="EGF_Ca-bd_CS"/>
</dbReference>
<protein>
    <submittedName>
        <fullName evidence="12">Uncharacterized protein</fullName>
    </submittedName>
</protein>
<evidence type="ECO:0000256" key="6">
    <source>
        <dbReference type="ARBA" id="ARBA00023157"/>
    </source>
</evidence>
<dbReference type="Gene3D" id="2.10.25.10">
    <property type="entry name" value="Laminin"/>
    <property type="match status" value="3"/>
</dbReference>
<sequence>MKSRYVVLFCIVLVVHQVILSVSGQEEIYDGCNGESDIIFMVDASIDTTPAEFRNSIDFIRDVVKQLDIGYNKTRIGLVTLAQVSENPIRLVEYSDKIYLLNAIDSTEYNTSQNKRTSMAAGFEAVDRALVDTRGDRSRVPNILVFITDHDQPYNMTASKLALSSVFDKNTQVIGIRYGSTDVIYHGQLMEQLVSRPVFADSPNYYIVESSSSLNLIYSSIMPKLCQYIPACAGEADITFVLDSSGSVGLDGWKTLINFVADVVRNMYIGRDAVRIGVITYSGKPRVVFNLKRYFTAGSVLDAIQNIEYDEGSGTNTAAALRMAKRDIYGQGTGDRLYVRDIVIVITDGQSYLESPVEAAKELRDAGIRTFAIGVGDPDNPRFPEFQRELVGIGSSPSSDHVFNVKYHNDLGKILESLVRRTCREAPPTCDTAVDLVFVLDTSGSISQPNFERVLNFIRDLSSRLNVDSGNARIGVLTYSTDPTLIFNLNRYSTSQDISLAIQGIQYRGGKTNTAQALDFVQSMFAKKRGGREGVSHVALVITDGESNNSSATIDAARRLRQTGVEILTMGIGNLQWLKKDELEGMASHPKMRNVFLVEDYTTLFTITDVIISTVCDVEDDCISNPCRHGGKCVDGMNIYYCQCPGGYTGKNCDQTCRLPADVVFALDGSGSIEKNNFFLLEEFIKDAMYGIDLDSMSRVGVLTYSDEANIKIQLNEYNSTRSIINAMNLPYTGGTTNTAEALRVLRTEMFVAERGDRPDAINIAVVVTDGKSNNRKRTLEEAVATRKAGIHIVVIGVGSSIEEEELRGIATDPDDDNVFIVKDFYALTKVLTPLLTSVCNRENDCSVNPCKNGGTCIDGIRTFQCRCATGFTGPVCERQCSSEADIAFLVDMSGSIEVEQHGEVINFIKGLAKQLQRELSDDTVRTSIVYFSDTAIIQKKLGTSSNIEDVAYAADTIPYLGGRTNTAEAIKVTRKQIFSGKDGDRILVPNFAILVTDGLPNIDAANLSSEAIASKISGIHNILVTVGRGLNTGRNYLKLQSIPSDPVADNFFNVGRFKDLMKLVPDVAAAMCNDVNECSSSPCQNGGRCVDGLKQYFCSCQEGFTGVNCERRCSRQKDLTLLVDISGSLEQGYDIQQTFTEKFIQGLDFKYGRTRVAFVTFASSSQVHFYLDEYTTQRDVINAIDISEVGFETNIANGIQTVWDAVYRESRGDRNGVDNVMMLLSDGKATISPSLTEVQAARAKASGIEIYTIAIGDNVNKEMLRKVASTPETEHFFELPTRTDVDKVVSDVLDKICT</sequence>
<keyword evidence="7" id="KW-0325">Glycoprotein</keyword>
<dbReference type="CDD" id="cd01450">
    <property type="entry name" value="vWFA_subfamily_ECM"/>
    <property type="match status" value="3"/>
</dbReference>
<dbReference type="Gene3D" id="3.40.50.410">
    <property type="entry name" value="von Willebrand factor, type A domain"/>
    <property type="match status" value="6"/>
</dbReference>
<comment type="caution">
    <text evidence="12">The sequence shown here is derived from an EMBL/GenBank/DDBJ whole genome shotgun (WGS) entry which is preliminary data.</text>
</comment>
<feature type="domain" description="EGF-like" evidence="10">
    <location>
        <begin position="842"/>
        <end position="878"/>
    </location>
</feature>
<keyword evidence="5" id="KW-0677">Repeat</keyword>
<evidence type="ECO:0000259" key="11">
    <source>
        <dbReference type="PROSITE" id="PS50234"/>
    </source>
</evidence>
<feature type="domain" description="VWFA" evidence="11">
    <location>
        <begin position="435"/>
        <end position="615"/>
    </location>
</feature>
<dbReference type="SUPFAM" id="SSF53300">
    <property type="entry name" value="vWA-like"/>
    <property type="match status" value="6"/>
</dbReference>
<dbReference type="PRINTS" id="PR00453">
    <property type="entry name" value="VWFADOMAIN"/>
</dbReference>
<dbReference type="Pfam" id="PF00008">
    <property type="entry name" value="EGF"/>
    <property type="match status" value="3"/>
</dbReference>
<dbReference type="PROSITE" id="PS00010">
    <property type="entry name" value="ASX_HYDROXYL"/>
    <property type="match status" value="3"/>
</dbReference>
<feature type="signal peptide" evidence="9">
    <location>
        <begin position="1"/>
        <end position="24"/>
    </location>
</feature>
<evidence type="ECO:0000313" key="13">
    <source>
        <dbReference type="Proteomes" id="UP001208570"/>
    </source>
</evidence>
<dbReference type="PROSITE" id="PS50026">
    <property type="entry name" value="EGF_3"/>
    <property type="match status" value="3"/>
</dbReference>
<dbReference type="FunFam" id="2.10.25.10:FF:000004">
    <property type="entry name" value="Neurogenic locus notch 1"/>
    <property type="match status" value="2"/>
</dbReference>
<keyword evidence="2" id="KW-0964">Secreted</keyword>
<dbReference type="Proteomes" id="UP001208570">
    <property type="component" value="Unassembled WGS sequence"/>
</dbReference>
<dbReference type="EMBL" id="JAODUP010000047">
    <property type="protein sequence ID" value="KAK2165643.1"/>
    <property type="molecule type" value="Genomic_DNA"/>
</dbReference>
<dbReference type="SMART" id="SM00327">
    <property type="entry name" value="VWA"/>
    <property type="match status" value="6"/>
</dbReference>
<feature type="domain" description="VWFA" evidence="11">
    <location>
        <begin position="662"/>
        <end position="835"/>
    </location>
</feature>
<keyword evidence="4 9" id="KW-0732">Signal</keyword>
<dbReference type="InterPro" id="IPR002035">
    <property type="entry name" value="VWF_A"/>
</dbReference>
<dbReference type="PANTHER" id="PTHR24020">
    <property type="entry name" value="COLLAGEN ALPHA"/>
    <property type="match status" value="1"/>
</dbReference>
<accession>A0AAD9K7U8</accession>
<dbReference type="CDD" id="cd01472">
    <property type="entry name" value="vWA_collagen"/>
    <property type="match status" value="1"/>
</dbReference>
<organism evidence="12 13">
    <name type="scientific">Paralvinella palmiformis</name>
    <dbReference type="NCBI Taxonomy" id="53620"/>
    <lineage>
        <taxon>Eukaryota</taxon>
        <taxon>Metazoa</taxon>
        <taxon>Spiralia</taxon>
        <taxon>Lophotrochozoa</taxon>
        <taxon>Annelida</taxon>
        <taxon>Polychaeta</taxon>
        <taxon>Sedentaria</taxon>
        <taxon>Canalipalpata</taxon>
        <taxon>Terebellida</taxon>
        <taxon>Terebelliformia</taxon>
        <taxon>Alvinellidae</taxon>
        <taxon>Paralvinella</taxon>
    </lineage>
</organism>
<feature type="domain" description="VWFA" evidence="11">
    <location>
        <begin position="237"/>
        <end position="418"/>
    </location>
</feature>
<dbReference type="SMART" id="SM00181">
    <property type="entry name" value="EGF"/>
    <property type="match status" value="3"/>
</dbReference>
<keyword evidence="6 8" id="KW-1015">Disulfide bond</keyword>
<feature type="domain" description="VWFA" evidence="11">
    <location>
        <begin position="37"/>
        <end position="221"/>
    </location>
</feature>
<dbReference type="FunFam" id="3.40.50.410:FF:000004">
    <property type="entry name" value="collagen alpha-6(VI) chain"/>
    <property type="match status" value="1"/>
</dbReference>
<evidence type="ECO:0000256" key="9">
    <source>
        <dbReference type="SAM" id="SignalP"/>
    </source>
</evidence>
<evidence type="ECO:0000256" key="5">
    <source>
        <dbReference type="ARBA" id="ARBA00022737"/>
    </source>
</evidence>
<dbReference type="SMART" id="SM00179">
    <property type="entry name" value="EGF_CA"/>
    <property type="match status" value="3"/>
</dbReference>
<dbReference type="GO" id="GO:0005576">
    <property type="term" value="C:extracellular region"/>
    <property type="evidence" value="ECO:0007669"/>
    <property type="project" value="UniProtKB-SubCell"/>
</dbReference>
<evidence type="ECO:0000256" key="4">
    <source>
        <dbReference type="ARBA" id="ARBA00022729"/>
    </source>
</evidence>
<dbReference type="CDD" id="cd00054">
    <property type="entry name" value="EGF_CA"/>
    <property type="match status" value="3"/>
</dbReference>
<dbReference type="GO" id="GO:0005509">
    <property type="term" value="F:calcium ion binding"/>
    <property type="evidence" value="ECO:0007669"/>
    <property type="project" value="InterPro"/>
</dbReference>
<dbReference type="PROSITE" id="PS50234">
    <property type="entry name" value="VWFA"/>
    <property type="match status" value="6"/>
</dbReference>
<evidence type="ECO:0000256" key="7">
    <source>
        <dbReference type="ARBA" id="ARBA00023180"/>
    </source>
</evidence>
<dbReference type="PROSITE" id="PS01187">
    <property type="entry name" value="EGF_CA"/>
    <property type="match status" value="1"/>
</dbReference>
<dbReference type="FunFam" id="2.10.25.10:FF:000142">
    <property type="entry name" value="Crumbs cell polarity complex component 2"/>
    <property type="match status" value="1"/>
</dbReference>
<dbReference type="PROSITE" id="PS00022">
    <property type="entry name" value="EGF_1"/>
    <property type="match status" value="3"/>
</dbReference>
<evidence type="ECO:0000256" key="2">
    <source>
        <dbReference type="ARBA" id="ARBA00022525"/>
    </source>
</evidence>
<feature type="disulfide bond" evidence="8">
    <location>
        <begin position="644"/>
        <end position="653"/>
    </location>
</feature>
<evidence type="ECO:0000259" key="10">
    <source>
        <dbReference type="PROSITE" id="PS50026"/>
    </source>
</evidence>
<feature type="disulfide bond" evidence="8">
    <location>
        <begin position="1101"/>
        <end position="1110"/>
    </location>
</feature>
<evidence type="ECO:0000256" key="8">
    <source>
        <dbReference type="PROSITE-ProRule" id="PRU00076"/>
    </source>
</evidence>
<evidence type="ECO:0000313" key="12">
    <source>
        <dbReference type="EMBL" id="KAK2165643.1"/>
    </source>
</evidence>
<dbReference type="InterPro" id="IPR000152">
    <property type="entry name" value="EGF-type_Asp/Asn_hydroxyl_site"/>
</dbReference>
<keyword evidence="13" id="KW-1185">Reference proteome</keyword>
<keyword evidence="3 8" id="KW-0245">EGF-like domain</keyword>
<dbReference type="InterPro" id="IPR000742">
    <property type="entry name" value="EGF"/>
</dbReference>
<evidence type="ECO:0000256" key="1">
    <source>
        <dbReference type="ARBA" id="ARBA00004613"/>
    </source>
</evidence>
<feature type="domain" description="VWFA" evidence="11">
    <location>
        <begin position="1119"/>
        <end position="1297"/>
    </location>
</feature>
<comment type="subcellular location">
    <subcellularLocation>
        <location evidence="1">Secreted</location>
    </subcellularLocation>
</comment>
<reference evidence="12" key="1">
    <citation type="journal article" date="2023" name="Mol. Biol. Evol.">
        <title>Third-Generation Sequencing Reveals the Adaptive Role of the Epigenome in Three Deep-Sea Polychaetes.</title>
        <authorList>
            <person name="Perez M."/>
            <person name="Aroh O."/>
            <person name="Sun Y."/>
            <person name="Lan Y."/>
            <person name="Juniper S.K."/>
            <person name="Young C.R."/>
            <person name="Angers B."/>
            <person name="Qian P.Y."/>
        </authorList>
    </citation>
    <scope>NUCLEOTIDE SEQUENCE</scope>
    <source>
        <strain evidence="12">P08H-3</strain>
    </source>
</reference>
<feature type="domain" description="EGF-like" evidence="10">
    <location>
        <begin position="618"/>
        <end position="654"/>
    </location>
</feature>
<dbReference type="PRINTS" id="PR00010">
    <property type="entry name" value="EGFBLOOD"/>
</dbReference>
<dbReference type="SUPFAM" id="SSF57196">
    <property type="entry name" value="EGF/Laminin"/>
    <property type="match status" value="1"/>
</dbReference>